<dbReference type="GO" id="GO:0070475">
    <property type="term" value="P:rRNA base methylation"/>
    <property type="evidence" value="ECO:0007669"/>
    <property type="project" value="InterPro"/>
</dbReference>
<dbReference type="GO" id="GO:0070042">
    <property type="term" value="F:rRNA (uridine-N3-)-methyltransferase activity"/>
    <property type="evidence" value="ECO:0007669"/>
    <property type="project" value="InterPro"/>
</dbReference>
<gene>
    <name evidence="2" type="ORF">PGO_051800</name>
</gene>
<dbReference type="Pfam" id="PF10354">
    <property type="entry name" value="BMT5-like"/>
    <property type="match status" value="1"/>
</dbReference>
<organism evidence="2 3">
    <name type="scientific">Plasmodium gonderi</name>
    <dbReference type="NCBI Taxonomy" id="77519"/>
    <lineage>
        <taxon>Eukaryota</taxon>
        <taxon>Sar</taxon>
        <taxon>Alveolata</taxon>
        <taxon>Apicomplexa</taxon>
        <taxon>Aconoidasida</taxon>
        <taxon>Haemosporida</taxon>
        <taxon>Plasmodiidae</taxon>
        <taxon>Plasmodium</taxon>
        <taxon>Plasmodium (Plasmodium)</taxon>
    </lineage>
</organism>
<evidence type="ECO:0000313" key="3">
    <source>
        <dbReference type="Proteomes" id="UP000195521"/>
    </source>
</evidence>
<dbReference type="InterPro" id="IPR029063">
    <property type="entry name" value="SAM-dependent_MTases_sf"/>
</dbReference>
<dbReference type="GeneID" id="39746482"/>
<comment type="caution">
    <text evidence="2">The sequence shown here is derived from an EMBL/GenBank/DDBJ whole genome shotgun (WGS) entry which is preliminary data.</text>
</comment>
<dbReference type="Gene3D" id="3.40.50.150">
    <property type="entry name" value="Vaccinia Virus protein VP39"/>
    <property type="match status" value="1"/>
</dbReference>
<dbReference type="SUPFAM" id="SSF53335">
    <property type="entry name" value="S-adenosyl-L-methionine-dependent methyltransferases"/>
    <property type="match status" value="1"/>
</dbReference>
<keyword evidence="3" id="KW-1185">Reference proteome</keyword>
<name>A0A1Y1JC04_PLAGO</name>
<dbReference type="RefSeq" id="XP_028542359.1">
    <property type="nucleotide sequence ID" value="XM_028686558.1"/>
</dbReference>
<evidence type="ECO:0000313" key="2">
    <source>
        <dbReference type="EMBL" id="GAW79770.1"/>
    </source>
</evidence>
<proteinExistence type="predicted"/>
<sequence>MKIWWWVQMCAGRGTCKPVLKGSRFHFSLMTNRICEMQKDRGIFEKLVQVGKYNVEKNGDDEKDCINGSAMNKENFKKYSEYIKKDYDMLKKKLRDAKENYFKGSYEEHLFDCIQNNDYKDLIIADVIYEKEKNVLCIGEGNLSFSTLIQKNLSSCKVVATSMENEKTLKKNFGNVFSKNLKILESHGGIYVPEINVETIYEQFPENTFDVIIFNFPFVLPSNDFIQSKWKIQIDKLMDDKTSYMKYYKKSEYFLLNKLFYWLFKNSSILLKHNGFLHVRVNDKYLTCDFSNTFSLSLVQKIDFSNSYMVYKSLRYIPSMMYNSSSFRNDSSSSSSNSNSKKNVMFTSHGKIFKTFKMAHTSTLIFQKGTPPPKDDHR</sequence>
<dbReference type="AlphaFoldDB" id="A0A1Y1JC04"/>
<dbReference type="Proteomes" id="UP000195521">
    <property type="component" value="Unassembled WGS sequence"/>
</dbReference>
<reference evidence="3" key="1">
    <citation type="submission" date="2017-04" db="EMBL/GenBank/DDBJ databases">
        <title>Plasmodium gonderi genome.</title>
        <authorList>
            <person name="Arisue N."/>
            <person name="Honma H."/>
            <person name="Kawai S."/>
            <person name="Tougan T."/>
            <person name="Tanabe K."/>
            <person name="Horii T."/>
        </authorList>
    </citation>
    <scope>NUCLEOTIDE SEQUENCE [LARGE SCALE GENOMIC DNA]</scope>
    <source>
        <strain evidence="3">ATCC 30045</strain>
    </source>
</reference>
<feature type="domain" description="25S rRNA (uridine-N(3))-methyltransferase BMT5-like" evidence="1">
    <location>
        <begin position="136"/>
        <end position="312"/>
    </location>
</feature>
<dbReference type="EMBL" id="BDQF01000006">
    <property type="protein sequence ID" value="GAW79770.1"/>
    <property type="molecule type" value="Genomic_DNA"/>
</dbReference>
<accession>A0A1Y1JC04</accession>
<evidence type="ECO:0000259" key="1">
    <source>
        <dbReference type="Pfam" id="PF10354"/>
    </source>
</evidence>
<dbReference type="OMA" id="HIGKYHI"/>
<protein>
    <recommendedName>
        <fullName evidence="1">25S rRNA (uridine-N(3))-methyltransferase BMT5-like domain-containing protein</fullName>
    </recommendedName>
</protein>
<dbReference type="InterPro" id="IPR019446">
    <property type="entry name" value="BMT5-like"/>
</dbReference>
<dbReference type="OrthoDB" id="273345at2759"/>